<keyword evidence="2" id="KW-1133">Transmembrane helix</keyword>
<evidence type="ECO:0000256" key="2">
    <source>
        <dbReference type="SAM" id="Phobius"/>
    </source>
</evidence>
<dbReference type="EMBL" id="BMQQ01000012">
    <property type="protein sequence ID" value="GGT38201.1"/>
    <property type="molecule type" value="Genomic_DNA"/>
</dbReference>
<dbReference type="Proteomes" id="UP000619486">
    <property type="component" value="Unassembled WGS sequence"/>
</dbReference>
<keyword evidence="5" id="KW-1185">Reference proteome</keyword>
<keyword evidence="2" id="KW-0472">Membrane</keyword>
<proteinExistence type="predicted"/>
<reference evidence="4" key="2">
    <citation type="submission" date="2020-09" db="EMBL/GenBank/DDBJ databases">
        <authorList>
            <person name="Sun Q."/>
            <person name="Ohkuma M."/>
        </authorList>
    </citation>
    <scope>NUCLEOTIDE SEQUENCE</scope>
    <source>
        <strain evidence="4">JCM 3172</strain>
    </source>
</reference>
<evidence type="ECO:0000256" key="1">
    <source>
        <dbReference type="SAM" id="MobiDB-lite"/>
    </source>
</evidence>
<protein>
    <recommendedName>
        <fullName evidence="3">Cyanobacterial TRADD-N associated 2 transmembrane domain-containing protein</fullName>
    </recommendedName>
</protein>
<dbReference type="RefSeq" id="WP_189202463.1">
    <property type="nucleotide sequence ID" value="NZ_BMQQ01000012.1"/>
</dbReference>
<feature type="region of interest" description="Disordered" evidence="1">
    <location>
        <begin position="224"/>
        <end position="249"/>
    </location>
</feature>
<keyword evidence="2" id="KW-0812">Transmembrane</keyword>
<organism evidence="4 5">
    <name type="scientific">Streptomyces purpureus</name>
    <dbReference type="NCBI Taxonomy" id="1951"/>
    <lineage>
        <taxon>Bacteria</taxon>
        <taxon>Bacillati</taxon>
        <taxon>Actinomycetota</taxon>
        <taxon>Actinomycetes</taxon>
        <taxon>Kitasatosporales</taxon>
        <taxon>Streptomycetaceae</taxon>
        <taxon>Streptomyces</taxon>
    </lineage>
</organism>
<dbReference type="InterPro" id="IPR048567">
    <property type="entry name" value="CyanoTRADDas_TM"/>
</dbReference>
<evidence type="ECO:0000259" key="3">
    <source>
        <dbReference type="Pfam" id="PF20712"/>
    </source>
</evidence>
<reference evidence="4" key="1">
    <citation type="journal article" date="2014" name="Int. J. Syst. Evol. Microbiol.">
        <title>Complete genome sequence of Corynebacterium casei LMG S-19264T (=DSM 44701T), isolated from a smear-ripened cheese.</title>
        <authorList>
            <consortium name="US DOE Joint Genome Institute (JGI-PGF)"/>
            <person name="Walter F."/>
            <person name="Albersmeier A."/>
            <person name="Kalinowski J."/>
            <person name="Ruckert C."/>
        </authorList>
    </citation>
    <scope>NUCLEOTIDE SEQUENCE</scope>
    <source>
        <strain evidence="4">JCM 3172</strain>
    </source>
</reference>
<dbReference type="AlphaFoldDB" id="A0A918H599"/>
<evidence type="ECO:0000313" key="5">
    <source>
        <dbReference type="Proteomes" id="UP000619486"/>
    </source>
</evidence>
<feature type="transmembrane region" description="Helical" evidence="2">
    <location>
        <begin position="115"/>
        <end position="135"/>
    </location>
</feature>
<dbReference type="Pfam" id="PF20712">
    <property type="entry name" value="CyanoTRADDas_TM"/>
    <property type="match status" value="1"/>
</dbReference>
<sequence>MNTYLETAVAVASAVMAATGTGIAWRAVRSSLDSQVAKERKRLRESLNAQEMHIGGDLVINTGPGMTNPDGSPDEAAIARAAQQRIDDDRFAELLVEYYAYGLAQARNSFLTSQWFAGLGATILLLGVGLAIWRAETTGDLYLSIATSAFGLVTALIGQLFHRRADLALSHMAQQTDSLRDDMRTERSTEQAIMLLAAVSDPATKTRLQAGLIMKLAGSDLPQITAPITAPTPDPTLPKQTPPHPEPAN</sequence>
<feature type="transmembrane region" description="Helical" evidence="2">
    <location>
        <begin position="6"/>
        <end position="28"/>
    </location>
</feature>
<gene>
    <name evidence="4" type="ORF">GCM10014713_34940</name>
</gene>
<feature type="domain" description="Cyanobacterial TRADD-N associated 2 transmembrane" evidence="3">
    <location>
        <begin position="102"/>
        <end position="172"/>
    </location>
</feature>
<feature type="transmembrane region" description="Helical" evidence="2">
    <location>
        <begin position="141"/>
        <end position="161"/>
    </location>
</feature>
<accession>A0A918H599</accession>
<evidence type="ECO:0000313" key="4">
    <source>
        <dbReference type="EMBL" id="GGT38201.1"/>
    </source>
</evidence>
<feature type="compositionally biased region" description="Pro residues" evidence="1">
    <location>
        <begin position="230"/>
        <end position="249"/>
    </location>
</feature>
<name>A0A918H599_9ACTN</name>
<comment type="caution">
    <text evidence="4">The sequence shown here is derived from an EMBL/GenBank/DDBJ whole genome shotgun (WGS) entry which is preliminary data.</text>
</comment>